<dbReference type="EC" id="5.2.1.8" evidence="2"/>
<keyword evidence="5 6" id="KW-0413">Isomerase</keyword>
<name>A0A6C2YQA3_9BACT</name>
<dbReference type="AlphaFoldDB" id="A0A6C2YQA3"/>
<keyword evidence="10" id="KW-1185">Reference proteome</keyword>
<dbReference type="PROSITE" id="PS50198">
    <property type="entry name" value="PPIC_PPIASE_2"/>
    <property type="match status" value="1"/>
</dbReference>
<evidence type="ECO:0000256" key="3">
    <source>
        <dbReference type="ARBA" id="ARBA00022729"/>
    </source>
</evidence>
<dbReference type="InterPro" id="IPR046357">
    <property type="entry name" value="PPIase_dom_sf"/>
</dbReference>
<evidence type="ECO:0000313" key="10">
    <source>
        <dbReference type="Proteomes" id="UP000464378"/>
    </source>
</evidence>
<dbReference type="InterPro" id="IPR027304">
    <property type="entry name" value="Trigger_fact/SurA_dom_sf"/>
</dbReference>
<dbReference type="PANTHER" id="PTHR47245">
    <property type="entry name" value="PEPTIDYLPROLYL ISOMERASE"/>
    <property type="match status" value="1"/>
</dbReference>
<proteinExistence type="predicted"/>
<dbReference type="Pfam" id="PF00639">
    <property type="entry name" value="Rotamase"/>
    <property type="match status" value="1"/>
</dbReference>
<dbReference type="InParanoid" id="A0A6C2YQA3"/>
<evidence type="ECO:0000313" key="9">
    <source>
        <dbReference type="EMBL" id="VIP03818.1"/>
    </source>
</evidence>
<evidence type="ECO:0000256" key="7">
    <source>
        <dbReference type="SAM" id="MobiDB-lite"/>
    </source>
</evidence>
<evidence type="ECO:0000256" key="6">
    <source>
        <dbReference type="PROSITE-ProRule" id="PRU00278"/>
    </source>
</evidence>
<feature type="domain" description="PpiC" evidence="8">
    <location>
        <begin position="182"/>
        <end position="276"/>
    </location>
</feature>
<keyword evidence="4 6" id="KW-0697">Rotamase</keyword>
<dbReference type="RefSeq" id="WP_162658972.1">
    <property type="nucleotide sequence ID" value="NZ_LR593887.1"/>
</dbReference>
<feature type="region of interest" description="Disordered" evidence="7">
    <location>
        <begin position="333"/>
        <end position="358"/>
    </location>
</feature>
<dbReference type="InterPro" id="IPR000297">
    <property type="entry name" value="PPIase_PpiC"/>
</dbReference>
<dbReference type="EMBL" id="LR593887">
    <property type="protein sequence ID" value="VTS05003.1"/>
    <property type="molecule type" value="Genomic_DNA"/>
</dbReference>
<reference evidence="9" key="1">
    <citation type="submission" date="2019-04" db="EMBL/GenBank/DDBJ databases">
        <authorList>
            <consortium name="Science for Life Laboratories"/>
        </authorList>
    </citation>
    <scope>NUCLEOTIDE SEQUENCE</scope>
    <source>
        <strain evidence="9">MBLW1</strain>
    </source>
</reference>
<dbReference type="PANTHER" id="PTHR47245:SF1">
    <property type="entry name" value="FOLDASE PROTEIN PRSA"/>
    <property type="match status" value="1"/>
</dbReference>
<keyword evidence="3" id="KW-0732">Signal</keyword>
<evidence type="ECO:0000256" key="4">
    <source>
        <dbReference type="ARBA" id="ARBA00023110"/>
    </source>
</evidence>
<evidence type="ECO:0000256" key="2">
    <source>
        <dbReference type="ARBA" id="ARBA00013194"/>
    </source>
</evidence>
<evidence type="ECO:0000256" key="1">
    <source>
        <dbReference type="ARBA" id="ARBA00000971"/>
    </source>
</evidence>
<dbReference type="Proteomes" id="UP000464378">
    <property type="component" value="Chromosome"/>
</dbReference>
<gene>
    <name evidence="9" type="ORF">GMBLW1_01420</name>
</gene>
<organism evidence="9">
    <name type="scientific">Tuwongella immobilis</name>
    <dbReference type="NCBI Taxonomy" id="692036"/>
    <lineage>
        <taxon>Bacteria</taxon>
        <taxon>Pseudomonadati</taxon>
        <taxon>Planctomycetota</taxon>
        <taxon>Planctomycetia</taxon>
        <taxon>Gemmatales</taxon>
        <taxon>Gemmataceae</taxon>
        <taxon>Tuwongella</taxon>
    </lineage>
</organism>
<evidence type="ECO:0000256" key="5">
    <source>
        <dbReference type="ARBA" id="ARBA00023235"/>
    </source>
</evidence>
<dbReference type="Gene3D" id="1.10.4030.10">
    <property type="entry name" value="Porin chaperone SurA, peptide-binding domain"/>
    <property type="match status" value="1"/>
</dbReference>
<dbReference type="GO" id="GO:0003755">
    <property type="term" value="F:peptidyl-prolyl cis-trans isomerase activity"/>
    <property type="evidence" value="ECO:0007669"/>
    <property type="project" value="UniProtKB-KW"/>
</dbReference>
<dbReference type="KEGG" id="tim:GMBLW1_01420"/>
<sequence>MLKKSTNPTTVSRSSRLAWLAIFGIGVAVGQFSGFSRVIADPTPPPATLPAVAPTEYSQRVVAYVYGTIPVTREELGEYLIARYGAEKLQLLVNTKIIEHACKQRNVTITPEEVDAALNDDLVGLNLKQADFVQLLKKEYGKTLYEWKQDVIRPRVLMSKLCRDQIKVTDEELKKMYEYRYGKKVKVRIIMWPGQDSKIALQQFEKIRSSDDEFDRAARSQANATLAASGGEVAPIARFSGGQSDLVETEAFKLQPGELSRLLTTPQGIMLMKCVGVIEPEAGKDFEKEKPILTKDVIDRRLSEEIPKLFESLRTEAKPQLFLKSENDPRSIINSVEDTLRDTAPKGEVIPASNKEKK</sequence>
<accession>A0A6C2YQA3</accession>
<dbReference type="InterPro" id="IPR050245">
    <property type="entry name" value="PrsA_foldase"/>
</dbReference>
<comment type="catalytic activity">
    <reaction evidence="1">
        <text>[protein]-peptidylproline (omega=180) = [protein]-peptidylproline (omega=0)</text>
        <dbReference type="Rhea" id="RHEA:16237"/>
        <dbReference type="Rhea" id="RHEA-COMP:10747"/>
        <dbReference type="Rhea" id="RHEA-COMP:10748"/>
        <dbReference type="ChEBI" id="CHEBI:83833"/>
        <dbReference type="ChEBI" id="CHEBI:83834"/>
        <dbReference type="EC" id="5.2.1.8"/>
    </reaction>
</comment>
<dbReference type="SUPFAM" id="SSF109998">
    <property type="entry name" value="Triger factor/SurA peptide-binding domain-like"/>
    <property type="match status" value="1"/>
</dbReference>
<dbReference type="EMBL" id="LR586016">
    <property type="protein sequence ID" value="VIP03818.1"/>
    <property type="molecule type" value="Genomic_DNA"/>
</dbReference>
<protein>
    <recommendedName>
        <fullName evidence="2">peptidylprolyl isomerase</fullName>
        <ecNumber evidence="2">5.2.1.8</ecNumber>
    </recommendedName>
</protein>
<dbReference type="SUPFAM" id="SSF54534">
    <property type="entry name" value="FKBP-like"/>
    <property type="match status" value="1"/>
</dbReference>
<dbReference type="Gene3D" id="3.10.50.40">
    <property type="match status" value="1"/>
</dbReference>
<evidence type="ECO:0000259" key="8">
    <source>
        <dbReference type="PROSITE" id="PS50198"/>
    </source>
</evidence>